<dbReference type="Proteomes" id="UP000008631">
    <property type="component" value="Chromosome"/>
</dbReference>
<reference evidence="2 3" key="2">
    <citation type="journal article" date="2011" name="Stand. Genomic Sci.">
        <title>Complete genome sequence of Isosphaera pallida type strain (IS1B).</title>
        <authorList>
            <consortium name="US DOE Joint Genome Institute (JGI-PGF)"/>
            <person name="Goker M."/>
            <person name="Cleland D."/>
            <person name="Saunders E."/>
            <person name="Lapidus A."/>
            <person name="Nolan M."/>
            <person name="Lucas S."/>
            <person name="Hammon N."/>
            <person name="Deshpande S."/>
            <person name="Cheng J.F."/>
            <person name="Tapia R."/>
            <person name="Han C."/>
            <person name="Goodwin L."/>
            <person name="Pitluck S."/>
            <person name="Liolios K."/>
            <person name="Pagani I."/>
            <person name="Ivanova N."/>
            <person name="Mavromatis K."/>
            <person name="Pati A."/>
            <person name="Chen A."/>
            <person name="Palaniappan K."/>
            <person name="Land M."/>
            <person name="Hauser L."/>
            <person name="Chang Y.J."/>
            <person name="Jeffries C.D."/>
            <person name="Detter J.C."/>
            <person name="Beck B."/>
            <person name="Woyke T."/>
            <person name="Bristow J."/>
            <person name="Eisen J.A."/>
            <person name="Markowitz V."/>
            <person name="Hugenholtz P."/>
            <person name="Kyrpides N.C."/>
            <person name="Klenk H.P."/>
        </authorList>
    </citation>
    <scope>NUCLEOTIDE SEQUENCE [LARGE SCALE GENOMIC DNA]</scope>
    <source>
        <strain evidence="3">ATCC 43644 / DSM 9630 / IS1B</strain>
    </source>
</reference>
<dbReference type="KEGG" id="ipa:Isop_2465"/>
<name>E8QXJ0_ISOPI</name>
<sequence length="54" mass="5954">MQDTRLNDSGLVPLPQTKNGSAASLVRQRGGGGGKLVSRIFIFQWLLRNRDATR</sequence>
<dbReference type="InParanoid" id="E8QXJ0"/>
<organism evidence="2 3">
    <name type="scientific">Isosphaera pallida (strain ATCC 43644 / DSM 9630 / IS1B)</name>
    <dbReference type="NCBI Taxonomy" id="575540"/>
    <lineage>
        <taxon>Bacteria</taxon>
        <taxon>Pseudomonadati</taxon>
        <taxon>Planctomycetota</taxon>
        <taxon>Planctomycetia</taxon>
        <taxon>Isosphaerales</taxon>
        <taxon>Isosphaeraceae</taxon>
        <taxon>Isosphaera</taxon>
    </lineage>
</organism>
<reference key="1">
    <citation type="submission" date="2010-11" db="EMBL/GenBank/DDBJ databases">
        <title>The complete sequence of chromosome of Isophaera pallida ATCC 43644.</title>
        <authorList>
            <consortium name="US DOE Joint Genome Institute (JGI-PGF)"/>
            <person name="Lucas S."/>
            <person name="Copeland A."/>
            <person name="Lapidus A."/>
            <person name="Bruce D."/>
            <person name="Goodwin L."/>
            <person name="Pitluck S."/>
            <person name="Kyrpides N."/>
            <person name="Mavromatis K."/>
            <person name="Pagani I."/>
            <person name="Ivanova N."/>
            <person name="Saunders E."/>
            <person name="Brettin T."/>
            <person name="Detter J.C."/>
            <person name="Han C."/>
            <person name="Tapia R."/>
            <person name="Land M."/>
            <person name="Hauser L."/>
            <person name="Markowitz V."/>
            <person name="Cheng J.-F."/>
            <person name="Hugenholtz P."/>
            <person name="Woyke T."/>
            <person name="Wu D."/>
            <person name="Eisen J.A."/>
        </authorList>
    </citation>
    <scope>NUCLEOTIDE SEQUENCE</scope>
    <source>
        <strain>ATCC 43644</strain>
    </source>
</reference>
<keyword evidence="3" id="KW-1185">Reference proteome</keyword>
<evidence type="ECO:0000313" key="3">
    <source>
        <dbReference type="Proteomes" id="UP000008631"/>
    </source>
</evidence>
<evidence type="ECO:0000256" key="1">
    <source>
        <dbReference type="SAM" id="MobiDB-lite"/>
    </source>
</evidence>
<feature type="region of interest" description="Disordered" evidence="1">
    <location>
        <begin position="1"/>
        <end position="33"/>
    </location>
</feature>
<proteinExistence type="predicted"/>
<dbReference type="EMBL" id="CP002353">
    <property type="protein sequence ID" value="ADV63038.1"/>
    <property type="molecule type" value="Genomic_DNA"/>
</dbReference>
<dbReference type="HOGENOM" id="CLU_3044228_0_0_0"/>
<accession>E8QXJ0</accession>
<gene>
    <name evidence="2" type="ordered locus">Isop_2465</name>
</gene>
<dbReference type="AlphaFoldDB" id="E8QXJ0"/>
<dbReference type="STRING" id="575540.Isop_2465"/>
<evidence type="ECO:0000313" key="2">
    <source>
        <dbReference type="EMBL" id="ADV63038.1"/>
    </source>
</evidence>
<protein>
    <submittedName>
        <fullName evidence="2">Uncharacterized protein</fullName>
    </submittedName>
</protein>